<reference evidence="2 3" key="1">
    <citation type="journal article" date="2019" name="Commun. Biol.">
        <title>The bagworm genome reveals a unique fibroin gene that provides high tensile strength.</title>
        <authorList>
            <person name="Kono N."/>
            <person name="Nakamura H."/>
            <person name="Ohtoshi R."/>
            <person name="Tomita M."/>
            <person name="Numata K."/>
            <person name="Arakawa K."/>
        </authorList>
    </citation>
    <scope>NUCLEOTIDE SEQUENCE [LARGE SCALE GENOMIC DNA]</scope>
</reference>
<gene>
    <name evidence="2" type="ORF">EVAR_51209_1</name>
</gene>
<feature type="region of interest" description="Disordered" evidence="1">
    <location>
        <begin position="129"/>
        <end position="151"/>
    </location>
</feature>
<feature type="region of interest" description="Disordered" evidence="1">
    <location>
        <begin position="67"/>
        <end position="99"/>
    </location>
</feature>
<dbReference type="EMBL" id="BGZK01001716">
    <property type="protein sequence ID" value="GBP85090.1"/>
    <property type="molecule type" value="Genomic_DNA"/>
</dbReference>
<evidence type="ECO:0000256" key="1">
    <source>
        <dbReference type="SAM" id="MobiDB-lite"/>
    </source>
</evidence>
<comment type="caution">
    <text evidence="2">The sequence shown here is derived from an EMBL/GenBank/DDBJ whole genome shotgun (WGS) entry which is preliminary data.</text>
</comment>
<dbReference type="AlphaFoldDB" id="A0A4C1ZBI8"/>
<organism evidence="2 3">
    <name type="scientific">Eumeta variegata</name>
    <name type="common">Bagworm moth</name>
    <name type="synonym">Eumeta japonica</name>
    <dbReference type="NCBI Taxonomy" id="151549"/>
    <lineage>
        <taxon>Eukaryota</taxon>
        <taxon>Metazoa</taxon>
        <taxon>Ecdysozoa</taxon>
        <taxon>Arthropoda</taxon>
        <taxon>Hexapoda</taxon>
        <taxon>Insecta</taxon>
        <taxon>Pterygota</taxon>
        <taxon>Neoptera</taxon>
        <taxon>Endopterygota</taxon>
        <taxon>Lepidoptera</taxon>
        <taxon>Glossata</taxon>
        <taxon>Ditrysia</taxon>
        <taxon>Tineoidea</taxon>
        <taxon>Psychidae</taxon>
        <taxon>Oiketicinae</taxon>
        <taxon>Eumeta</taxon>
    </lineage>
</organism>
<accession>A0A4C1ZBI8</accession>
<proteinExistence type="predicted"/>
<evidence type="ECO:0000313" key="2">
    <source>
        <dbReference type="EMBL" id="GBP85090.1"/>
    </source>
</evidence>
<evidence type="ECO:0000313" key="3">
    <source>
        <dbReference type="Proteomes" id="UP000299102"/>
    </source>
</evidence>
<dbReference type="Proteomes" id="UP000299102">
    <property type="component" value="Unassembled WGS sequence"/>
</dbReference>
<sequence>MKGEGKVAFVGPDVAGSNPENRSIFSERFKLFGDLRNFSALFGNRKCRHHCTDVTQSRCRREIQTLIASSPASDVKPPSSMSESPQWMQGGPRGFPTSVNHPIVVSDDVTAVPPVAVSAAAAPRCIRRCPRTEDGGSEGALDALSTGCESQ</sequence>
<protein>
    <submittedName>
        <fullName evidence="2">Uncharacterized protein</fullName>
    </submittedName>
</protein>
<name>A0A4C1ZBI8_EUMVA</name>
<keyword evidence="3" id="KW-1185">Reference proteome</keyword>